<keyword evidence="2" id="KW-0238">DNA-binding</keyword>
<comment type="caution">
    <text evidence="3">The sequence shown here is derived from an EMBL/GenBank/DDBJ whole genome shotgun (WGS) entry which is preliminary data.</text>
</comment>
<keyword evidence="1" id="KW-0680">Restriction system</keyword>
<evidence type="ECO:0000313" key="4">
    <source>
        <dbReference type="Proteomes" id="UP000272117"/>
    </source>
</evidence>
<dbReference type="Proteomes" id="UP000272117">
    <property type="component" value="Unassembled WGS sequence"/>
</dbReference>
<accession>A0A3M9MBV0</accession>
<keyword evidence="4" id="KW-1185">Reference proteome</keyword>
<dbReference type="Gene3D" id="3.90.220.20">
    <property type="entry name" value="DNA methylase specificity domains"/>
    <property type="match status" value="1"/>
</dbReference>
<gene>
    <name evidence="3" type="ORF">EFB08_21415</name>
</gene>
<dbReference type="InterPro" id="IPR029063">
    <property type="entry name" value="SAM-dependent_MTases_sf"/>
</dbReference>
<dbReference type="GO" id="GO:0009307">
    <property type="term" value="P:DNA restriction-modification system"/>
    <property type="evidence" value="ECO:0007669"/>
    <property type="project" value="UniProtKB-KW"/>
</dbReference>
<evidence type="ECO:0000256" key="1">
    <source>
        <dbReference type="ARBA" id="ARBA00022747"/>
    </source>
</evidence>
<dbReference type="AlphaFoldDB" id="A0A3M9MBV0"/>
<dbReference type="Gene3D" id="3.40.50.150">
    <property type="entry name" value="Vaccinia Virus protein VP39"/>
    <property type="match status" value="1"/>
</dbReference>
<evidence type="ECO:0000313" key="3">
    <source>
        <dbReference type="EMBL" id="RNI22655.1"/>
    </source>
</evidence>
<dbReference type="OrthoDB" id="9814572at2"/>
<sequence length="754" mass="85234">MEDQVREMVLKKLDGLRGEFPMPDLRLFEFIAKVEGLEKLEYVLNNPELLASISNFSSVIAPTYLLDFFNDLAEFIKPNSHLDPWVTFSSPIVYQKSDASTALCISTGEAALIRAISPEAGLNLIEGDPVVLLGKITSKFDLISCFSPFLGGQIDAQEILKASGLKKVSGVGEILLLMSANLLTDKGKGMFLLPPSFLFDKTVKENLERQGVFIEAVFTMVSGSYMPHTNIAPSLIVFSKVPTPKTFVAEISKDAETNKVILNHFKTKKDANAVQLGCWTDFKTFTSLQSLVSEKDLQSMIKRIGFPPFKLSDITLAINILKGDAPEEVVALENCIYLPRVGNSLVVTSPLSLKIKPKNCYQIQLDGSVANSAYVAKYFNSLIGKRLRESMEVGTSIRQIPKSALTGCTIYLPDVPTQLNLIELDNKIDQFSLRLDELKRDLWRQPNSYKNIQKELKGINNEEKLEHWIDNLPFPISSILWRYYATQDNGRKVEHLFHFFEALSEFLAMIMLSALVRDKEFYKKESHKWIDTNGKFKDWYLRATFGNWNNLTANLSKATRQYLTDKEGSKIIKKAFGNPSDGFLNMLTTKQVVVILTEVAGLRNQWKGHGGITSDEENKQRVLRLEQYLNELRKLIADGFDDVRMVSPRAGELENGLWSFQARELIGAKSPFREVEVKSFFGLDRKKLYLVHGEQPTPVELLPFIRYNEASNACYFYTSIQGSNVRWVSYHFDVNPELNEPLGNDLADALNLFK</sequence>
<dbReference type="SUPFAM" id="SSF53335">
    <property type="entry name" value="S-adenosyl-L-methionine-dependent methyltransferases"/>
    <property type="match status" value="1"/>
</dbReference>
<dbReference type="RefSeq" id="WP_123129012.1">
    <property type="nucleotide sequence ID" value="NZ_RJJD01000021.1"/>
</dbReference>
<name>A0A3M9MBV0_9BACT</name>
<protein>
    <submittedName>
        <fullName evidence="3">Uncharacterized protein</fullName>
    </submittedName>
</protein>
<proteinExistence type="predicted"/>
<reference evidence="3 4" key="1">
    <citation type="submission" date="2018-11" db="EMBL/GenBank/DDBJ databases">
        <title>Rufibacter latericius sp. nov., isolated from water in Baiyang Lake.</title>
        <authorList>
            <person name="Yang Y."/>
        </authorList>
    </citation>
    <scope>NUCLEOTIDE SEQUENCE [LARGE SCALE GENOMIC DNA]</scope>
    <source>
        <strain evidence="3 4">R-22-1c-1</strain>
    </source>
</reference>
<dbReference type="EMBL" id="RJJD01000021">
    <property type="protein sequence ID" value="RNI22655.1"/>
    <property type="molecule type" value="Genomic_DNA"/>
</dbReference>
<evidence type="ECO:0000256" key="2">
    <source>
        <dbReference type="ARBA" id="ARBA00023125"/>
    </source>
</evidence>
<dbReference type="InterPro" id="IPR044946">
    <property type="entry name" value="Restrct_endonuc_typeI_TRD_sf"/>
</dbReference>
<organism evidence="3 4">
    <name type="scientific">Rufibacter latericius</name>
    <dbReference type="NCBI Taxonomy" id="2487040"/>
    <lineage>
        <taxon>Bacteria</taxon>
        <taxon>Pseudomonadati</taxon>
        <taxon>Bacteroidota</taxon>
        <taxon>Cytophagia</taxon>
        <taxon>Cytophagales</taxon>
        <taxon>Hymenobacteraceae</taxon>
        <taxon>Rufibacter</taxon>
    </lineage>
</organism>
<dbReference type="GO" id="GO:0003677">
    <property type="term" value="F:DNA binding"/>
    <property type="evidence" value="ECO:0007669"/>
    <property type="project" value="UniProtKB-KW"/>
</dbReference>